<dbReference type="EMBL" id="MHMR01000005">
    <property type="protein sequence ID" value="OGZ31408.1"/>
    <property type="molecule type" value="Genomic_DNA"/>
</dbReference>
<comment type="caution">
    <text evidence="1">The sequence shown here is derived from an EMBL/GenBank/DDBJ whole genome shotgun (WGS) entry which is preliminary data.</text>
</comment>
<evidence type="ECO:0008006" key="3">
    <source>
        <dbReference type="Google" id="ProtNLM"/>
    </source>
</evidence>
<name>A0A1G2F1E8_9BACT</name>
<organism evidence="1 2">
    <name type="scientific">Candidatus Niyogibacteria bacterium RIFCSPLOWO2_02_FULL_45_13</name>
    <dbReference type="NCBI Taxonomy" id="1801725"/>
    <lineage>
        <taxon>Bacteria</taxon>
        <taxon>Candidatus Niyogiibacteriota</taxon>
    </lineage>
</organism>
<evidence type="ECO:0000313" key="2">
    <source>
        <dbReference type="Proteomes" id="UP000178428"/>
    </source>
</evidence>
<dbReference type="AlphaFoldDB" id="A0A1G2F1E8"/>
<reference evidence="1 2" key="1">
    <citation type="journal article" date="2016" name="Nat. Commun.">
        <title>Thousands of microbial genomes shed light on interconnected biogeochemical processes in an aquifer system.</title>
        <authorList>
            <person name="Anantharaman K."/>
            <person name="Brown C.T."/>
            <person name="Hug L.A."/>
            <person name="Sharon I."/>
            <person name="Castelle C.J."/>
            <person name="Probst A.J."/>
            <person name="Thomas B.C."/>
            <person name="Singh A."/>
            <person name="Wilkins M.J."/>
            <person name="Karaoz U."/>
            <person name="Brodie E.L."/>
            <person name="Williams K.H."/>
            <person name="Hubbard S.S."/>
            <person name="Banfield J.F."/>
        </authorList>
    </citation>
    <scope>NUCLEOTIDE SEQUENCE [LARGE SCALE GENOMIC DNA]</scope>
</reference>
<protein>
    <recommendedName>
        <fullName evidence="3">Sugar 3,4-ketoisomerase QdtA cupin domain-containing protein</fullName>
    </recommendedName>
</protein>
<accession>A0A1G2F1E8</accession>
<sequence length="128" mass="14698">MDKIFHKGKLIGIKITKLGKKTQPITDAKEYMQFLTIKHPKGTRLDSHYHSSKNLKIKYVQECLFLKKGRVKLDIYGPRPEFKFIKNVYLNPGDAFIILNGGYGITMVKDSELFEAKSGPFYDDKAVI</sequence>
<dbReference type="Proteomes" id="UP000178428">
    <property type="component" value="Unassembled WGS sequence"/>
</dbReference>
<gene>
    <name evidence="1" type="ORF">A3J00_02165</name>
</gene>
<evidence type="ECO:0000313" key="1">
    <source>
        <dbReference type="EMBL" id="OGZ31408.1"/>
    </source>
</evidence>
<proteinExistence type="predicted"/>
<dbReference type="STRING" id="1801725.A3J00_02165"/>